<evidence type="ECO:0000313" key="7">
    <source>
        <dbReference type="Proteomes" id="UP000038802"/>
    </source>
</evidence>
<dbReference type="Proteomes" id="UP000050164">
    <property type="component" value="Unassembled WGS sequence"/>
</dbReference>
<evidence type="ECO:0000313" key="5">
    <source>
        <dbReference type="EMBL" id="COW18208.1"/>
    </source>
</evidence>
<dbReference type="EMBL" id="CQQC01003224">
    <property type="protein sequence ID" value="CNX52514.1"/>
    <property type="molecule type" value="Genomic_DNA"/>
</dbReference>
<evidence type="ECO:0000313" key="2">
    <source>
        <dbReference type="EMBL" id="CFE55432.1"/>
    </source>
</evidence>
<evidence type="ECO:0000313" key="10">
    <source>
        <dbReference type="Proteomes" id="UP000046947"/>
    </source>
</evidence>
<dbReference type="Proteomes" id="UP000038802">
    <property type="component" value="Unassembled WGS sequence"/>
</dbReference>
<dbReference type="EMBL" id="CFOE01000237">
    <property type="protein sequence ID" value="CFE39631.1"/>
    <property type="molecule type" value="Genomic_DNA"/>
</dbReference>
<evidence type="ECO:0000313" key="8">
    <source>
        <dbReference type="Proteomes" id="UP000039217"/>
    </source>
</evidence>
<dbReference type="EMBL" id="CSAE01000368">
    <property type="protein sequence ID" value="COW18208.1"/>
    <property type="molecule type" value="Genomic_DNA"/>
</dbReference>
<evidence type="ECO:0000313" key="12">
    <source>
        <dbReference type="Proteomes" id="UP000050164"/>
    </source>
</evidence>
<protein>
    <submittedName>
        <fullName evidence="5">Uncharacterized protein</fullName>
    </submittedName>
</protein>
<reference evidence="5" key="1">
    <citation type="submission" date="2015-03" db="EMBL/GenBank/DDBJ databases">
        <authorList>
            <person name="Murphy D."/>
        </authorList>
    </citation>
    <scope>NUCLEOTIDE SEQUENCE [LARGE SCALE GENOMIC DNA]</scope>
    <source>
        <strain evidence="5">K00500041</strain>
    </source>
</reference>
<dbReference type="Proteomes" id="UP000044938">
    <property type="component" value="Unassembled WGS sequence"/>
</dbReference>
<evidence type="ECO:0000313" key="1">
    <source>
        <dbReference type="EMBL" id="CFE39631.1"/>
    </source>
</evidence>
<evidence type="ECO:0000313" key="9">
    <source>
        <dbReference type="Proteomes" id="UP000044938"/>
    </source>
</evidence>
<accession>A0A0U0SLS9</accession>
<evidence type="ECO:0000313" key="4">
    <source>
        <dbReference type="EMBL" id="CNX52514.1"/>
    </source>
</evidence>
<organism evidence="5 7">
    <name type="scientific">Mycobacterium tuberculosis</name>
    <dbReference type="NCBI Taxonomy" id="1773"/>
    <lineage>
        <taxon>Bacteria</taxon>
        <taxon>Bacillati</taxon>
        <taxon>Actinomycetota</taxon>
        <taxon>Actinomycetes</taxon>
        <taxon>Mycobacteriales</taxon>
        <taxon>Mycobacteriaceae</taxon>
        <taxon>Mycobacterium</taxon>
        <taxon>Mycobacterium tuberculosis complex</taxon>
    </lineage>
</organism>
<dbReference type="AlphaFoldDB" id="A0A0U0SLS9"/>
<evidence type="ECO:0000313" key="11">
    <source>
        <dbReference type="Proteomes" id="UP000048289"/>
    </source>
</evidence>
<evidence type="ECO:0000313" key="3">
    <source>
        <dbReference type="EMBL" id="CKT39332.1"/>
    </source>
</evidence>
<gene>
    <name evidence="4" type="ORF">ERS007661_04655</name>
    <name evidence="1" type="ORF">ERS007681_02015</name>
    <name evidence="2" type="ORF">ERS007688_02445</name>
    <name evidence="5" type="ORF">ERS007703_02983</name>
    <name evidence="6" type="ORF">ERS007720_02890</name>
    <name evidence="3" type="ORF">ERS027659_04342</name>
</gene>
<dbReference type="EMBL" id="CNFT01001535">
    <property type="protein sequence ID" value="CKT39332.1"/>
    <property type="molecule type" value="Genomic_DNA"/>
</dbReference>
<evidence type="ECO:0000313" key="6">
    <source>
        <dbReference type="EMBL" id="COW58523.1"/>
    </source>
</evidence>
<dbReference type="Proteomes" id="UP000046947">
    <property type="component" value="Unassembled WGS sequence"/>
</dbReference>
<dbReference type="AntiFam" id="ANF00133">
    <property type="entry name" value="Shadow ORF (opposite mccA)"/>
</dbReference>
<sequence>MAALNRAFPFPDRPHGAMGVGHDLHFDVVPGGQVALAEYGRVAERGLGFTSRGFDFGRQGR</sequence>
<dbReference type="Proteomes" id="UP000039217">
    <property type="component" value="Unassembled WGS sequence"/>
</dbReference>
<dbReference type="Proteomes" id="UP000048289">
    <property type="component" value="Unassembled WGS sequence"/>
</dbReference>
<reference evidence="7 8" key="2">
    <citation type="submission" date="2015-03" db="EMBL/GenBank/DDBJ databases">
        <authorList>
            <consortium name="Pathogen Informatics"/>
        </authorList>
    </citation>
    <scope>NUCLEOTIDE SEQUENCE [LARGE SCALE GENOMIC DNA]</scope>
    <source>
        <strain evidence="3 12">Bir 185</strain>
        <strain evidence="4 8">D00501624</strain>
        <strain evidence="1 11">G09901357</strain>
        <strain evidence="2 10">H09601792</strain>
        <strain evidence="7">K00500041</strain>
        <strain evidence="6 9">M09401471</strain>
    </source>
</reference>
<dbReference type="EMBL" id="CFOH01000409">
    <property type="protein sequence ID" value="CFE55432.1"/>
    <property type="molecule type" value="Genomic_DNA"/>
</dbReference>
<dbReference type="EMBL" id="CSAJ01000412">
    <property type="protein sequence ID" value="COW58523.1"/>
    <property type="molecule type" value="Genomic_DNA"/>
</dbReference>
<name>A0A0U0SLS9_MYCTX</name>
<proteinExistence type="predicted"/>